<protein>
    <submittedName>
        <fullName evidence="7">TM2 domain-containing protein</fullName>
    </submittedName>
</protein>
<evidence type="ECO:0000313" key="7">
    <source>
        <dbReference type="EMBL" id="MBO8434886.1"/>
    </source>
</evidence>
<reference evidence="7" key="2">
    <citation type="journal article" date="2021" name="PeerJ">
        <title>Extensive microbial diversity within the chicken gut microbiome revealed by metagenomics and culture.</title>
        <authorList>
            <person name="Gilroy R."/>
            <person name="Ravi A."/>
            <person name="Getino M."/>
            <person name="Pursley I."/>
            <person name="Horton D.L."/>
            <person name="Alikhan N.F."/>
            <person name="Baker D."/>
            <person name="Gharbi K."/>
            <person name="Hall N."/>
            <person name="Watson M."/>
            <person name="Adriaenssens E.M."/>
            <person name="Foster-Nyarko E."/>
            <person name="Jarju S."/>
            <person name="Secka A."/>
            <person name="Antonio M."/>
            <person name="Oren A."/>
            <person name="Chaudhuri R.R."/>
            <person name="La Ragione R."/>
            <person name="Hildebrand F."/>
            <person name="Pallen M.J."/>
        </authorList>
    </citation>
    <scope>NUCLEOTIDE SEQUENCE</scope>
    <source>
        <strain evidence="7">F6-4510</strain>
    </source>
</reference>
<accession>A0A9D9H3A9</accession>
<evidence type="ECO:0000256" key="4">
    <source>
        <dbReference type="ARBA" id="ARBA00023136"/>
    </source>
</evidence>
<name>A0A9D9H3A9_9FIRM</name>
<evidence type="ECO:0000256" key="3">
    <source>
        <dbReference type="ARBA" id="ARBA00022989"/>
    </source>
</evidence>
<evidence type="ECO:0000313" key="8">
    <source>
        <dbReference type="Proteomes" id="UP000823611"/>
    </source>
</evidence>
<comment type="caution">
    <text evidence="7">The sequence shown here is derived from an EMBL/GenBank/DDBJ whole genome shotgun (WGS) entry which is preliminary data.</text>
</comment>
<proteinExistence type="predicted"/>
<dbReference type="AlphaFoldDB" id="A0A9D9H3A9"/>
<dbReference type="Pfam" id="PF05154">
    <property type="entry name" value="TM2"/>
    <property type="match status" value="1"/>
</dbReference>
<keyword evidence="4 5" id="KW-0472">Membrane</keyword>
<dbReference type="InterPro" id="IPR007829">
    <property type="entry name" value="TM2"/>
</dbReference>
<gene>
    <name evidence="7" type="ORF">IAC55_06165</name>
</gene>
<keyword evidence="2 5" id="KW-0812">Transmembrane</keyword>
<organism evidence="7 8">
    <name type="scientific">Candidatus Fimicola merdigallinarum</name>
    <dbReference type="NCBI Taxonomy" id="2840819"/>
    <lineage>
        <taxon>Bacteria</taxon>
        <taxon>Bacillati</taxon>
        <taxon>Bacillota</taxon>
        <taxon>Clostridia</taxon>
        <taxon>Lachnospirales</taxon>
        <taxon>Lachnospiraceae</taxon>
        <taxon>Lachnospiraceae incertae sedis</taxon>
        <taxon>Candidatus Fimicola</taxon>
    </lineage>
</organism>
<evidence type="ECO:0000259" key="6">
    <source>
        <dbReference type="Pfam" id="PF05154"/>
    </source>
</evidence>
<comment type="subcellular location">
    <subcellularLocation>
        <location evidence="1">Membrane</location>
        <topology evidence="1">Multi-pass membrane protein</topology>
    </subcellularLocation>
</comment>
<keyword evidence="3 5" id="KW-1133">Transmembrane helix</keyword>
<evidence type="ECO:0000256" key="2">
    <source>
        <dbReference type="ARBA" id="ARBA00022692"/>
    </source>
</evidence>
<dbReference type="GO" id="GO:0016020">
    <property type="term" value="C:membrane"/>
    <property type="evidence" value="ECO:0007669"/>
    <property type="project" value="UniProtKB-SubCell"/>
</dbReference>
<feature type="transmembrane region" description="Helical" evidence="5">
    <location>
        <begin position="27"/>
        <end position="47"/>
    </location>
</feature>
<evidence type="ECO:0000256" key="5">
    <source>
        <dbReference type="SAM" id="Phobius"/>
    </source>
</evidence>
<sequence>MLNWLLLLLCIFLGIFGGHKFYKGKMFMGVLYIFTGGLFVDFILILLKPNPYYP</sequence>
<reference evidence="7" key="1">
    <citation type="submission" date="2020-10" db="EMBL/GenBank/DDBJ databases">
        <authorList>
            <person name="Gilroy R."/>
        </authorList>
    </citation>
    <scope>NUCLEOTIDE SEQUENCE</scope>
    <source>
        <strain evidence="7">F6-4510</strain>
    </source>
</reference>
<dbReference type="Proteomes" id="UP000823611">
    <property type="component" value="Unassembled WGS sequence"/>
</dbReference>
<feature type="domain" description="TM2" evidence="6">
    <location>
        <begin position="4"/>
        <end position="45"/>
    </location>
</feature>
<evidence type="ECO:0000256" key="1">
    <source>
        <dbReference type="ARBA" id="ARBA00004141"/>
    </source>
</evidence>
<dbReference type="EMBL" id="JADIMX010000115">
    <property type="protein sequence ID" value="MBO8434886.1"/>
    <property type="molecule type" value="Genomic_DNA"/>
</dbReference>